<evidence type="ECO:0000313" key="4">
    <source>
        <dbReference type="EMBL" id="KAF2116047.1"/>
    </source>
</evidence>
<organism evidence="4 5">
    <name type="scientific">Lophiotrema nucula</name>
    <dbReference type="NCBI Taxonomy" id="690887"/>
    <lineage>
        <taxon>Eukaryota</taxon>
        <taxon>Fungi</taxon>
        <taxon>Dikarya</taxon>
        <taxon>Ascomycota</taxon>
        <taxon>Pezizomycotina</taxon>
        <taxon>Dothideomycetes</taxon>
        <taxon>Pleosporomycetidae</taxon>
        <taxon>Pleosporales</taxon>
        <taxon>Lophiotremataceae</taxon>
        <taxon>Lophiotrema</taxon>
    </lineage>
</organism>
<evidence type="ECO:0000313" key="5">
    <source>
        <dbReference type="Proteomes" id="UP000799770"/>
    </source>
</evidence>
<keyword evidence="2" id="KW-0732">Signal</keyword>
<dbReference type="InterPro" id="IPR034164">
    <property type="entry name" value="Pepsin-like_dom"/>
</dbReference>
<dbReference type="PANTHER" id="PTHR47966">
    <property type="entry name" value="BETA-SITE APP-CLEAVING ENZYME, ISOFORM A-RELATED"/>
    <property type="match status" value="1"/>
</dbReference>
<name>A0A6A5ZBG5_9PLEO</name>
<sequence>MKFPFDMMFFVSTVATVACIANVASADVFRLPINRTTIGWDFRFVGPNRKAEAHQLPFGAQDQRKRRVLRSRNREQANVGHHQEQLERVHIPVGPVRSTGHHSDDEVIFWSLFTTPISIGKPPLNLTALIDTSWSSFFIPSANCTLNPKERSSCLVHAPLYNSTKSSTYRADLRPGKLLYHSYNGVYTWGIISQDDLHVANMEIRNQVFEEALEWHPMWFTRDDYFDTALGLSLHQTPESWGNFSAQSPFQNMVQQNLLDENIFTLKLPRNDNETGELVLGGVPEILTRDKMIQIPLNHTRDGGGDEWWDFYTSSGWQVSTQRISMDSPNGSIPVLTAEHTAIVSSSYPYIALPDDAATIANHAIGLEELYDWVECETRPQLPNMTLGLGAGAPSITLSPWDYLIEVYDDLFQQLKCVSAFQSMEWRGEMGFIMLGAPFLSGVWSVWDKDGESISFANRAL</sequence>
<dbReference type="InterPro" id="IPR021109">
    <property type="entry name" value="Peptidase_aspartic_dom_sf"/>
</dbReference>
<gene>
    <name evidence="4" type="ORF">BDV96DRAFT_519139</name>
</gene>
<dbReference type="EMBL" id="ML977321">
    <property type="protein sequence ID" value="KAF2116047.1"/>
    <property type="molecule type" value="Genomic_DNA"/>
</dbReference>
<dbReference type="PROSITE" id="PS51767">
    <property type="entry name" value="PEPTIDASE_A1"/>
    <property type="match status" value="1"/>
</dbReference>
<keyword evidence="5" id="KW-1185">Reference proteome</keyword>
<evidence type="ECO:0000259" key="3">
    <source>
        <dbReference type="PROSITE" id="PS51767"/>
    </source>
</evidence>
<dbReference type="CDD" id="cd05471">
    <property type="entry name" value="pepsin_like"/>
    <property type="match status" value="1"/>
</dbReference>
<evidence type="ECO:0000256" key="1">
    <source>
        <dbReference type="ARBA" id="ARBA00007447"/>
    </source>
</evidence>
<reference evidence="4" key="1">
    <citation type="journal article" date="2020" name="Stud. Mycol.">
        <title>101 Dothideomycetes genomes: a test case for predicting lifestyles and emergence of pathogens.</title>
        <authorList>
            <person name="Haridas S."/>
            <person name="Albert R."/>
            <person name="Binder M."/>
            <person name="Bloem J."/>
            <person name="Labutti K."/>
            <person name="Salamov A."/>
            <person name="Andreopoulos B."/>
            <person name="Baker S."/>
            <person name="Barry K."/>
            <person name="Bills G."/>
            <person name="Bluhm B."/>
            <person name="Cannon C."/>
            <person name="Castanera R."/>
            <person name="Culley D."/>
            <person name="Daum C."/>
            <person name="Ezra D."/>
            <person name="Gonzalez J."/>
            <person name="Henrissat B."/>
            <person name="Kuo A."/>
            <person name="Liang C."/>
            <person name="Lipzen A."/>
            <person name="Lutzoni F."/>
            <person name="Magnuson J."/>
            <person name="Mondo S."/>
            <person name="Nolan M."/>
            <person name="Ohm R."/>
            <person name="Pangilinan J."/>
            <person name="Park H.-J."/>
            <person name="Ramirez L."/>
            <person name="Alfaro M."/>
            <person name="Sun H."/>
            <person name="Tritt A."/>
            <person name="Yoshinaga Y."/>
            <person name="Zwiers L.-H."/>
            <person name="Turgeon B."/>
            <person name="Goodwin S."/>
            <person name="Spatafora J."/>
            <person name="Crous P."/>
            <person name="Grigoriev I."/>
        </authorList>
    </citation>
    <scope>NUCLEOTIDE SEQUENCE</scope>
    <source>
        <strain evidence="4">CBS 627.86</strain>
    </source>
</reference>
<dbReference type="Pfam" id="PF00026">
    <property type="entry name" value="Asp"/>
    <property type="match status" value="1"/>
</dbReference>
<dbReference type="Gene3D" id="2.40.70.10">
    <property type="entry name" value="Acid Proteases"/>
    <property type="match status" value="2"/>
</dbReference>
<dbReference type="InterPro" id="IPR001461">
    <property type="entry name" value="Aspartic_peptidase_A1"/>
</dbReference>
<feature type="signal peptide" evidence="2">
    <location>
        <begin position="1"/>
        <end position="26"/>
    </location>
</feature>
<accession>A0A6A5ZBG5</accession>
<dbReference type="SUPFAM" id="SSF50630">
    <property type="entry name" value="Acid proteases"/>
    <property type="match status" value="1"/>
</dbReference>
<protein>
    <submittedName>
        <fullName evidence="4">Aspartic peptidase domain-containing protein</fullName>
    </submittedName>
</protein>
<feature type="domain" description="Peptidase A1" evidence="3">
    <location>
        <begin position="113"/>
        <end position="457"/>
    </location>
</feature>
<comment type="similarity">
    <text evidence="1">Belongs to the peptidase A1 family.</text>
</comment>
<dbReference type="PROSITE" id="PS51257">
    <property type="entry name" value="PROKAR_LIPOPROTEIN"/>
    <property type="match status" value="1"/>
</dbReference>
<dbReference type="GO" id="GO:0006508">
    <property type="term" value="P:proteolysis"/>
    <property type="evidence" value="ECO:0007669"/>
    <property type="project" value="InterPro"/>
</dbReference>
<dbReference type="PANTHER" id="PTHR47966:SF51">
    <property type="entry name" value="BETA-SITE APP-CLEAVING ENZYME, ISOFORM A-RELATED"/>
    <property type="match status" value="1"/>
</dbReference>
<dbReference type="GO" id="GO:0004190">
    <property type="term" value="F:aspartic-type endopeptidase activity"/>
    <property type="evidence" value="ECO:0007669"/>
    <property type="project" value="InterPro"/>
</dbReference>
<dbReference type="AlphaFoldDB" id="A0A6A5ZBG5"/>
<proteinExistence type="inferred from homology"/>
<evidence type="ECO:0000256" key="2">
    <source>
        <dbReference type="SAM" id="SignalP"/>
    </source>
</evidence>
<dbReference type="GO" id="GO:0000324">
    <property type="term" value="C:fungal-type vacuole"/>
    <property type="evidence" value="ECO:0007669"/>
    <property type="project" value="TreeGrafter"/>
</dbReference>
<feature type="chain" id="PRO_5025357667" evidence="2">
    <location>
        <begin position="27"/>
        <end position="461"/>
    </location>
</feature>
<dbReference type="Proteomes" id="UP000799770">
    <property type="component" value="Unassembled WGS sequence"/>
</dbReference>
<dbReference type="InterPro" id="IPR033121">
    <property type="entry name" value="PEPTIDASE_A1"/>
</dbReference>
<dbReference type="OrthoDB" id="771136at2759"/>